<dbReference type="Proteomes" id="UP000324974">
    <property type="component" value="Chromosome"/>
</dbReference>
<protein>
    <submittedName>
        <fullName evidence="1">Uncharacterized protein</fullName>
    </submittedName>
</protein>
<organism evidence="1 2">
    <name type="scientific">Limnoglobus roseus</name>
    <dbReference type="NCBI Taxonomy" id="2598579"/>
    <lineage>
        <taxon>Bacteria</taxon>
        <taxon>Pseudomonadati</taxon>
        <taxon>Planctomycetota</taxon>
        <taxon>Planctomycetia</taxon>
        <taxon>Gemmatales</taxon>
        <taxon>Gemmataceae</taxon>
        <taxon>Limnoglobus</taxon>
    </lineage>
</organism>
<proteinExistence type="predicted"/>
<dbReference type="AlphaFoldDB" id="A0A5C1AKG8"/>
<keyword evidence="2" id="KW-1185">Reference proteome</keyword>
<evidence type="ECO:0000313" key="2">
    <source>
        <dbReference type="Proteomes" id="UP000324974"/>
    </source>
</evidence>
<accession>A0A5C1AKG8</accession>
<name>A0A5C1AKG8_9BACT</name>
<sequence>MTTLTDLSVLLRLCETESSVALWESWVDTAKHLLDMSTDRSHLISRETAARSLDAWLRYWELFGRVLSPPAVCTGPDGVLTLSWDRGEWHIAWEFRPEIPPTFFYRNRQTGEANVGEIPWLADRLAEVRAVL</sequence>
<reference evidence="2" key="1">
    <citation type="submission" date="2019-08" db="EMBL/GenBank/DDBJ databases">
        <title>Limnoglobus roseus gen. nov., sp. nov., a novel freshwater planctomycete with a giant genome from the family Gemmataceae.</title>
        <authorList>
            <person name="Kulichevskaya I.S."/>
            <person name="Naumoff D.G."/>
            <person name="Miroshnikov K."/>
            <person name="Ivanova A."/>
            <person name="Philippov D.A."/>
            <person name="Hakobyan A."/>
            <person name="Rijpstra I.C."/>
            <person name="Sinninghe Damste J.S."/>
            <person name="Liesack W."/>
            <person name="Dedysh S.N."/>
        </authorList>
    </citation>
    <scope>NUCLEOTIDE SEQUENCE [LARGE SCALE GENOMIC DNA]</scope>
    <source>
        <strain evidence="2">PX52</strain>
    </source>
</reference>
<dbReference type="KEGG" id="lrs:PX52LOC_05691"/>
<gene>
    <name evidence="1" type="ORF">PX52LOC_05691</name>
</gene>
<dbReference type="EMBL" id="CP042425">
    <property type="protein sequence ID" value="QEL18657.1"/>
    <property type="molecule type" value="Genomic_DNA"/>
</dbReference>
<evidence type="ECO:0000313" key="1">
    <source>
        <dbReference type="EMBL" id="QEL18657.1"/>
    </source>
</evidence>